<dbReference type="PaxDb" id="65489-OBART12G00270.1"/>
<dbReference type="PANTHER" id="PTHR34710:SF10">
    <property type="entry name" value="EXPRESSED PROTEIN"/>
    <property type="match status" value="1"/>
</dbReference>
<reference evidence="3" key="2">
    <citation type="submission" date="2015-03" db="UniProtKB">
        <authorList>
            <consortium name="EnsemblPlants"/>
        </authorList>
    </citation>
    <scope>IDENTIFICATION</scope>
</reference>
<evidence type="ECO:0000256" key="1">
    <source>
        <dbReference type="SAM" id="MobiDB-lite"/>
    </source>
</evidence>
<accession>A0A0D3HQG7</accession>
<protein>
    <recommendedName>
        <fullName evidence="2">DUF3615 domain-containing protein</fullName>
    </recommendedName>
</protein>
<feature type="region of interest" description="Disordered" evidence="1">
    <location>
        <begin position="27"/>
        <end position="58"/>
    </location>
</feature>
<dbReference type="InterPro" id="IPR022059">
    <property type="entry name" value="DUF3615"/>
</dbReference>
<feature type="domain" description="DUF3615" evidence="2">
    <location>
        <begin position="199"/>
        <end position="327"/>
    </location>
</feature>
<dbReference type="Proteomes" id="UP000026960">
    <property type="component" value="Chromosome 12"/>
</dbReference>
<dbReference type="eggNOG" id="KOG0264">
    <property type="taxonomic scope" value="Eukaryota"/>
</dbReference>
<evidence type="ECO:0000313" key="4">
    <source>
        <dbReference type="Proteomes" id="UP000026960"/>
    </source>
</evidence>
<dbReference type="HOGENOM" id="CLU_062719_1_0_1"/>
<evidence type="ECO:0000313" key="3">
    <source>
        <dbReference type="EnsemblPlants" id="OBART12G00270.1"/>
    </source>
</evidence>
<dbReference type="Pfam" id="PF12274">
    <property type="entry name" value="DUF3615"/>
    <property type="match status" value="1"/>
</dbReference>
<evidence type="ECO:0000259" key="2">
    <source>
        <dbReference type="Pfam" id="PF12274"/>
    </source>
</evidence>
<keyword evidence="4" id="KW-1185">Reference proteome</keyword>
<dbReference type="AlphaFoldDB" id="A0A0D3HQG7"/>
<sequence>MGSPPSLLSSSSSSHLFQTSGKLGFRRLASGGRCSSPGSSRRPRQREGQSSVSSLSSVGHPPSLSLAAIALFHWFALSVKPFGSAGSLCHAPLFRRLSPLSSLVTTLYFDMIKAPSLNWGRIANSMMGSAQDWAFGWQPWMGPALEDLLPQLSHEEQLRLHNHLREHERILKWHNKNSPLISSLHSEGERDSFIIIHVRYALHHYNAKHPDEEFDAVKPLMESRVRFRGQVWFHINFWARSRKSKKIKRFFAEVHYKPPSSSSSVCSYLPFPVPGAQRPPSSSSVSSDLPLPLPIPVVEACTIIEEPLGQYRKSCAFCRGHLDILHPMGRKFVCGNDKDRLEQQLLPCGSIGLEMPFTCRLGPASVNSSHGEKED</sequence>
<dbReference type="STRING" id="65489.A0A0D3HQG7"/>
<feature type="compositionally biased region" description="Low complexity" evidence="1">
    <location>
        <begin position="48"/>
        <end position="58"/>
    </location>
</feature>
<name>A0A0D3HQG7_9ORYZ</name>
<dbReference type="PANTHER" id="PTHR34710">
    <property type="entry name" value="OS03G0834100 PROTEIN"/>
    <property type="match status" value="1"/>
</dbReference>
<organism evidence="3">
    <name type="scientific">Oryza barthii</name>
    <dbReference type="NCBI Taxonomy" id="65489"/>
    <lineage>
        <taxon>Eukaryota</taxon>
        <taxon>Viridiplantae</taxon>
        <taxon>Streptophyta</taxon>
        <taxon>Embryophyta</taxon>
        <taxon>Tracheophyta</taxon>
        <taxon>Spermatophyta</taxon>
        <taxon>Magnoliopsida</taxon>
        <taxon>Liliopsida</taxon>
        <taxon>Poales</taxon>
        <taxon>Poaceae</taxon>
        <taxon>BOP clade</taxon>
        <taxon>Oryzoideae</taxon>
        <taxon>Oryzeae</taxon>
        <taxon>Oryzinae</taxon>
        <taxon>Oryza</taxon>
    </lineage>
</organism>
<proteinExistence type="predicted"/>
<feature type="compositionally biased region" description="Low complexity" evidence="1">
    <location>
        <begin position="30"/>
        <end position="40"/>
    </location>
</feature>
<dbReference type="Gramene" id="OBART12G00270.1">
    <property type="protein sequence ID" value="OBART12G00270.1"/>
    <property type="gene ID" value="OBART12G00270"/>
</dbReference>
<dbReference type="EnsemblPlants" id="OBART12G00270.1">
    <property type="protein sequence ID" value="OBART12G00270.1"/>
    <property type="gene ID" value="OBART12G00270"/>
</dbReference>
<reference evidence="3" key="1">
    <citation type="journal article" date="2009" name="Rice">
        <title>De Novo Next Generation Sequencing of Plant Genomes.</title>
        <authorList>
            <person name="Rounsley S."/>
            <person name="Marri P.R."/>
            <person name="Yu Y."/>
            <person name="He R."/>
            <person name="Sisneros N."/>
            <person name="Goicoechea J.L."/>
            <person name="Lee S.J."/>
            <person name="Angelova A."/>
            <person name="Kudrna D."/>
            <person name="Luo M."/>
            <person name="Affourtit J."/>
            <person name="Desany B."/>
            <person name="Knight J."/>
            <person name="Niazi F."/>
            <person name="Egholm M."/>
            <person name="Wing R.A."/>
        </authorList>
    </citation>
    <scope>NUCLEOTIDE SEQUENCE [LARGE SCALE GENOMIC DNA]</scope>
    <source>
        <strain evidence="3">cv. IRGC 105608</strain>
    </source>
</reference>